<dbReference type="EMBL" id="JAGVSJ010000002">
    <property type="protein sequence ID" value="MBX8631109.1"/>
    <property type="molecule type" value="Genomic_DNA"/>
</dbReference>
<evidence type="ECO:0000313" key="3">
    <source>
        <dbReference type="EMBL" id="MBX8643827.1"/>
    </source>
</evidence>
<dbReference type="Gene3D" id="3.90.550.10">
    <property type="entry name" value="Spore Coat Polysaccharide Biosynthesis Protein SpsA, Chain A"/>
    <property type="match status" value="1"/>
</dbReference>
<sequence>MPHDSKDGVDVLIRTFNSGRTLRDCLQSVVSCIPYRKILIADHCSTDGTPEIAKEFGADVHTEDTGLGYATKLLISLAETEYVLFVDSDVNVVSRSFMSEAIDKFKLRNTGAVVGCALGHEFLFGLPLGLTLFPLSVVKKIHIPEWVQGRETFYFEELLDSMSLKVRYVRNAMTHTGVYRNYPFWPEWQGAQIRKTPSRRLRQLAGAWLVVLLMHLNSRSKKNFIYSPVYYSKLVRGFMNPDKWGKMDRRLVDNQLKGQPR</sequence>
<protein>
    <submittedName>
        <fullName evidence="3">Glycosyltransferase family 2 protein</fullName>
    </submittedName>
</protein>
<dbReference type="SUPFAM" id="SSF53448">
    <property type="entry name" value="Nucleotide-diphospho-sugar transferases"/>
    <property type="match status" value="1"/>
</dbReference>
<comment type="caution">
    <text evidence="3">The sequence shown here is derived from an EMBL/GenBank/DDBJ whole genome shotgun (WGS) entry which is preliminary data.</text>
</comment>
<dbReference type="InterPro" id="IPR050834">
    <property type="entry name" value="Glycosyltransf_2"/>
</dbReference>
<dbReference type="Proteomes" id="UP000716004">
    <property type="component" value="Unassembled WGS sequence"/>
</dbReference>
<dbReference type="EMBL" id="JAHEAC010000022">
    <property type="protein sequence ID" value="MBX8643827.1"/>
    <property type="molecule type" value="Genomic_DNA"/>
</dbReference>
<dbReference type="Pfam" id="PF00535">
    <property type="entry name" value="Glycos_transf_2"/>
    <property type="match status" value="1"/>
</dbReference>
<dbReference type="AlphaFoldDB" id="A0A8J8CDN7"/>
<gene>
    <name evidence="2" type="ORF">J9259_01105</name>
    <name evidence="3" type="ORF">KIY12_03775</name>
</gene>
<name>A0A8J8CDN7_9ARCH</name>
<dbReference type="PANTHER" id="PTHR43685">
    <property type="entry name" value="GLYCOSYLTRANSFERASE"/>
    <property type="match status" value="1"/>
</dbReference>
<dbReference type="CDD" id="cd00761">
    <property type="entry name" value="Glyco_tranf_GTA_type"/>
    <property type="match status" value="1"/>
</dbReference>
<proteinExistence type="predicted"/>
<dbReference type="Proteomes" id="UP000750197">
    <property type="component" value="Unassembled WGS sequence"/>
</dbReference>
<feature type="domain" description="Glycosyltransferase 2-like" evidence="1">
    <location>
        <begin position="11"/>
        <end position="116"/>
    </location>
</feature>
<dbReference type="InterPro" id="IPR029044">
    <property type="entry name" value="Nucleotide-diphossugar_trans"/>
</dbReference>
<reference evidence="3" key="1">
    <citation type="submission" date="2021-05" db="EMBL/GenBank/DDBJ databases">
        <title>Genomic insights into ecological role and evolution of a novel Thermoplasmata order Candidatus Sysuiplasmatales.</title>
        <authorList>
            <person name="Yuan Y."/>
        </authorList>
    </citation>
    <scope>NUCLEOTIDE SEQUENCE</scope>
    <source>
        <strain evidence="3">TUT19-bin139</strain>
        <strain evidence="2">YP2-bin.285</strain>
    </source>
</reference>
<evidence type="ECO:0000259" key="1">
    <source>
        <dbReference type="Pfam" id="PF00535"/>
    </source>
</evidence>
<accession>A0A8J8CDN7</accession>
<dbReference type="PANTHER" id="PTHR43685:SF2">
    <property type="entry name" value="GLYCOSYLTRANSFERASE 2-LIKE DOMAIN-CONTAINING PROTEIN"/>
    <property type="match status" value="1"/>
</dbReference>
<dbReference type="InterPro" id="IPR001173">
    <property type="entry name" value="Glyco_trans_2-like"/>
</dbReference>
<organism evidence="3 4">
    <name type="scientific">Candidatus Sysuiplasma superficiale</name>
    <dbReference type="NCBI Taxonomy" id="2823368"/>
    <lineage>
        <taxon>Archaea</taxon>
        <taxon>Methanobacteriati</taxon>
        <taxon>Thermoplasmatota</taxon>
        <taxon>Thermoplasmata</taxon>
        <taxon>Candidatus Sysuiplasmatales</taxon>
        <taxon>Candidatus Sysuiplasmataceae</taxon>
        <taxon>Candidatus Sysuiplasma</taxon>
    </lineage>
</organism>
<evidence type="ECO:0000313" key="4">
    <source>
        <dbReference type="Proteomes" id="UP000750197"/>
    </source>
</evidence>
<evidence type="ECO:0000313" key="2">
    <source>
        <dbReference type="EMBL" id="MBX8631109.1"/>
    </source>
</evidence>